<reference evidence="1" key="1">
    <citation type="journal article" date="2008" name="ISME J.">
        <title>Genomic patterns of recombination, clonal divergence and environment in marine microbial populations.</title>
        <authorList>
            <person name="Konstantinidis K.T."/>
            <person name="Delong E.F."/>
        </authorList>
    </citation>
    <scope>NUCLEOTIDE SEQUENCE</scope>
</reference>
<name>B3T6X6_9ARCH</name>
<sequence length="56" mass="6310">MYILAPTTDTTSTTPHTISNIMPVSNNILRSHFILKIVDVQESQSIVEFFSITLPF</sequence>
<protein>
    <submittedName>
        <fullName evidence="1">Uncharacterized protein</fullName>
    </submittedName>
</protein>
<organism evidence="1">
    <name type="scientific">uncultured marine crenarchaeote HF4000_APKG2O16</name>
    <dbReference type="NCBI Taxonomy" id="455582"/>
    <lineage>
        <taxon>Archaea</taxon>
        <taxon>Nitrososphaerota</taxon>
        <taxon>Nitrososphaeria</taxon>
        <taxon>Nitrosopumilales</taxon>
        <taxon>environmental samples</taxon>
    </lineage>
</organism>
<gene>
    <name evidence="1" type="ORF">ALOHA_HF4000APKG2O16ctg9g13</name>
</gene>
<dbReference type="EMBL" id="EU016627">
    <property type="protein sequence ID" value="ABZ08335.1"/>
    <property type="molecule type" value="Genomic_DNA"/>
</dbReference>
<accession>B3T6X6</accession>
<proteinExistence type="predicted"/>
<evidence type="ECO:0000313" key="1">
    <source>
        <dbReference type="EMBL" id="ABZ08335.1"/>
    </source>
</evidence>
<dbReference type="AlphaFoldDB" id="B3T6X6"/>